<dbReference type="OrthoDB" id="14196at2"/>
<gene>
    <name evidence="1" type="ORF">Ga0061079_11117</name>
</gene>
<reference evidence="1 2" key="1">
    <citation type="submission" date="2016-01" db="EMBL/GenBank/DDBJ databases">
        <authorList>
            <person name="McClelland M."/>
            <person name="Jain A."/>
            <person name="Saraogi P."/>
            <person name="Mendelson R."/>
            <person name="Westerman R."/>
            <person name="SanMiguel P."/>
            <person name="Csonka L."/>
        </authorList>
    </citation>
    <scope>NUCLEOTIDE SEQUENCE [LARGE SCALE GENOMIC DNA]</scope>
    <source>
        <strain evidence="1 2">R-53146</strain>
    </source>
</reference>
<dbReference type="EMBL" id="FCOR01000011">
    <property type="protein sequence ID" value="CVK16825.1"/>
    <property type="molecule type" value="Genomic_DNA"/>
</dbReference>
<accession>A0A0X3ARY2</accession>
<proteinExistence type="predicted"/>
<evidence type="ECO:0000313" key="2">
    <source>
        <dbReference type="Proteomes" id="UP000182761"/>
    </source>
</evidence>
<dbReference type="RefSeq" id="WP_141656237.1">
    <property type="nucleotide sequence ID" value="NZ_FCOR01000011.1"/>
</dbReference>
<evidence type="ECO:0000313" key="1">
    <source>
        <dbReference type="EMBL" id="CVK16825.1"/>
    </source>
</evidence>
<sequence>MKKFIIICFYFFTSIVFSQSVLMSINDEVIYTSNFKNNYKKSLELLGTNKTIDNYIDFNLLKQYALKNNIENSIEFQKELAHKASLLKDSLFYPSDILEPILQDYYKKINIEKKFQLLVFKNDYFTNKKEKYKNKFIKSIINDIGNDPSRFEEVVSKYSLISNFKNPSYLNIFSLNKNLVDAIYKAPLNKITSYVDSYYNTYLILVSNERKYLGEVTLDQIYIPDTTQSGKIEIDKIYNELKQGESFSTIKEKVYQNFNVTRKKNILNNEEVYNYVLNQIKSEPNNLDYSQPIKLEDGYTICEYYFRESYETYSVARKKIYNRLIKSVEIEQLNDILISRLKNNSFYKKNINNLNDFISSLPTSYNQLLNLKFSNNEILVTIGDTYMLTENEMLNELKTKLNVENYYLKNRIIYDYIHKWERENILEYYNTHFFELDVAKEKFENLKDQLLIKYALNLIAYQAQNDISGQEKFLHDKADKFTWKERIAGTFYYCLNSEIENKVLKWLKNNKTTEFIKNQFKDKREDLIIVEGKMTRESLNLPINEKLTQGLYVVDSKNRRLIINITNIINNDPMTLDDLQKYYLNEFIDYKTTQIIKSLKEQAAITIDSNQVKRLKDIYN</sequence>
<organism evidence="1 2">
    <name type="scientific">Apibacter mensalis</name>
    <dbReference type="NCBI Taxonomy" id="1586267"/>
    <lineage>
        <taxon>Bacteria</taxon>
        <taxon>Pseudomonadati</taxon>
        <taxon>Bacteroidota</taxon>
        <taxon>Flavobacteriia</taxon>
        <taxon>Flavobacteriales</taxon>
        <taxon>Weeksellaceae</taxon>
        <taxon>Apibacter</taxon>
    </lineage>
</organism>
<dbReference type="STRING" id="1586267.GCA_001418685_01690"/>
<protein>
    <recommendedName>
        <fullName evidence="3">Peptidyl-prolyl cis-trans isomerase SurA</fullName>
    </recommendedName>
</protein>
<evidence type="ECO:0008006" key="3">
    <source>
        <dbReference type="Google" id="ProtNLM"/>
    </source>
</evidence>
<name>A0A0X3ARY2_9FLAO</name>
<keyword evidence="2" id="KW-1185">Reference proteome</keyword>
<dbReference type="Proteomes" id="UP000182761">
    <property type="component" value="Unassembled WGS sequence"/>
</dbReference>
<dbReference type="AlphaFoldDB" id="A0A0X3ARY2"/>